<evidence type="ECO:0000313" key="19">
    <source>
        <dbReference type="Proteomes" id="UP000586951"/>
    </source>
</evidence>
<evidence type="ECO:0000256" key="3">
    <source>
        <dbReference type="ARBA" id="ARBA00022475"/>
    </source>
</evidence>
<feature type="domain" description="Cell envelope-related transcriptional attenuator" evidence="13">
    <location>
        <begin position="83"/>
        <end position="226"/>
    </location>
</feature>
<evidence type="ECO:0000256" key="2">
    <source>
        <dbReference type="ARBA" id="ARBA00006068"/>
    </source>
</evidence>
<evidence type="ECO:0000313" key="17">
    <source>
        <dbReference type="Proteomes" id="UP000029844"/>
    </source>
</evidence>
<dbReference type="AlphaFoldDB" id="A0A099WEQ1"/>
<dbReference type="Proteomes" id="UP000029844">
    <property type="component" value="Unassembled WGS sequence"/>
</dbReference>
<evidence type="ECO:0000256" key="7">
    <source>
        <dbReference type="ARBA" id="ARBA00023015"/>
    </source>
</evidence>
<name>A0A099WEQ1_9LIST</name>
<evidence type="ECO:0000256" key="10">
    <source>
        <dbReference type="ARBA" id="ARBA00037178"/>
    </source>
</evidence>
<sequence>MPRLKRKKSRKLKPIAKILIVVLLVILGCLTFYYVQYYQALHSVNADFTSAKGEDFKSTKDPKLDDFNVLLVGSDSRGSDQGRSDSILLLHYDSKAKKPKVVSFMRDSYVEIPNRGKQKLNAAYSYGGIELLRETIQQNFDIKMDYYLMTDFSGFAKIIDTAFPDGVTITAGKEMSKNIGMTIYPGKQQMDGKTLLAYSRFRYDAQSDFGRVKRQQQVVQSVMKQSVSDISITKIPSLLGLVQGNISTNIPTKLLVNMGQEMYFHPPTGLDSLTVPTNGSYEDKTYPGAGAVLELDLDKNQAAIKKFLNDDKS</sequence>
<dbReference type="Proteomes" id="UP000586951">
    <property type="component" value="Unassembled WGS sequence"/>
</dbReference>
<evidence type="ECO:0000256" key="4">
    <source>
        <dbReference type="ARBA" id="ARBA00022692"/>
    </source>
</evidence>
<keyword evidence="7" id="KW-0805">Transcription regulation</keyword>
<evidence type="ECO:0000256" key="11">
    <source>
        <dbReference type="ARBA" id="ARBA00040752"/>
    </source>
</evidence>
<protein>
    <recommendedName>
        <fullName evidence="11">Regulatory protein MsrR</fullName>
    </recommendedName>
</protein>
<feature type="transmembrane region" description="Helical" evidence="12">
    <location>
        <begin position="15"/>
        <end position="35"/>
    </location>
</feature>
<keyword evidence="4 12" id="KW-0812">Transmembrane</keyword>
<dbReference type="InterPro" id="IPR004474">
    <property type="entry name" value="LytR_CpsA_psr"/>
</dbReference>
<keyword evidence="6 12" id="KW-1133">Transmembrane helix</keyword>
<dbReference type="GO" id="GO:0005886">
    <property type="term" value="C:plasma membrane"/>
    <property type="evidence" value="ECO:0007669"/>
    <property type="project" value="UniProtKB-SubCell"/>
</dbReference>
<dbReference type="EMBL" id="JAARRU010000006">
    <property type="protein sequence ID" value="MBC1566803.1"/>
    <property type="molecule type" value="Genomic_DNA"/>
</dbReference>
<comment type="function">
    <text evidence="10">Involved in SarA attenuation. Affects resistance to oxacillin and teicoplanin, as well as the synthesis of virulence factors.</text>
</comment>
<keyword evidence="8 12" id="KW-0472">Membrane</keyword>
<evidence type="ECO:0000256" key="6">
    <source>
        <dbReference type="ARBA" id="ARBA00022989"/>
    </source>
</evidence>
<keyword evidence="9" id="KW-0804">Transcription</keyword>
<evidence type="ECO:0000256" key="8">
    <source>
        <dbReference type="ARBA" id="ARBA00023136"/>
    </source>
</evidence>
<keyword evidence="3" id="KW-1003">Cell membrane</keyword>
<comment type="similarity">
    <text evidence="2">Belongs to the LytR/CpsA/Psr (LCP) family.</text>
</comment>
<dbReference type="PROSITE" id="PS51257">
    <property type="entry name" value="PROKAR_LIPOPROTEIN"/>
    <property type="match status" value="1"/>
</dbReference>
<evidence type="ECO:0000256" key="5">
    <source>
        <dbReference type="ARBA" id="ARBA00022968"/>
    </source>
</evidence>
<dbReference type="Pfam" id="PF03816">
    <property type="entry name" value="LytR_cpsA_psr"/>
    <property type="match status" value="1"/>
</dbReference>
<gene>
    <name evidence="14" type="ORF">EP57_05850</name>
    <name evidence="15" type="ORF">HB907_15455</name>
    <name evidence="16" type="ORF">HCB26_15100</name>
</gene>
<dbReference type="Proteomes" id="UP000519573">
    <property type="component" value="Unassembled WGS sequence"/>
</dbReference>
<accession>A0A099WEQ1</accession>
<comment type="subcellular location">
    <subcellularLocation>
        <location evidence="1">Cell membrane</location>
        <topology evidence="1">Single-pass type II membrane protein</topology>
    </subcellularLocation>
</comment>
<organism evidence="14 17">
    <name type="scientific">Listeria booriae</name>
    <dbReference type="NCBI Taxonomy" id="1552123"/>
    <lineage>
        <taxon>Bacteria</taxon>
        <taxon>Bacillati</taxon>
        <taxon>Bacillota</taxon>
        <taxon>Bacilli</taxon>
        <taxon>Bacillales</taxon>
        <taxon>Listeriaceae</taxon>
        <taxon>Listeria</taxon>
    </lineage>
</organism>
<evidence type="ECO:0000313" key="15">
    <source>
        <dbReference type="EMBL" id="MBC1566803.1"/>
    </source>
</evidence>
<dbReference type="NCBIfam" id="TIGR00350">
    <property type="entry name" value="lytR_cpsA_psr"/>
    <property type="match status" value="1"/>
</dbReference>
<dbReference type="PANTHER" id="PTHR33392">
    <property type="entry name" value="POLYISOPRENYL-TEICHOIC ACID--PEPTIDOGLYCAN TEICHOIC ACID TRANSFERASE TAGU"/>
    <property type="match status" value="1"/>
</dbReference>
<evidence type="ECO:0000256" key="9">
    <source>
        <dbReference type="ARBA" id="ARBA00023163"/>
    </source>
</evidence>
<dbReference type="PANTHER" id="PTHR33392:SF8">
    <property type="entry name" value="REGULATORY PROTEIN MSRR"/>
    <property type="match status" value="1"/>
</dbReference>
<evidence type="ECO:0000313" key="16">
    <source>
        <dbReference type="EMBL" id="MBC2167902.1"/>
    </source>
</evidence>
<reference evidence="18 19" key="2">
    <citation type="submission" date="2020-03" db="EMBL/GenBank/DDBJ databases">
        <title>Soil Listeria distribution.</title>
        <authorList>
            <person name="Liao J."/>
            <person name="Wiedmann M."/>
        </authorList>
    </citation>
    <scope>NUCLEOTIDE SEQUENCE [LARGE SCALE GENOMIC DNA]</scope>
    <source>
        <strain evidence="16 18">FSL L7-0245</strain>
        <strain evidence="15 19">FSL L7-1427</strain>
    </source>
</reference>
<dbReference type="InterPro" id="IPR050922">
    <property type="entry name" value="LytR/CpsA/Psr_CW_biosynth"/>
</dbReference>
<dbReference type="RefSeq" id="WP_036084957.1">
    <property type="nucleotide sequence ID" value="NZ_CBCSHQ010000001.1"/>
</dbReference>
<evidence type="ECO:0000256" key="1">
    <source>
        <dbReference type="ARBA" id="ARBA00004401"/>
    </source>
</evidence>
<dbReference type="Gene3D" id="3.40.630.190">
    <property type="entry name" value="LCP protein"/>
    <property type="match status" value="1"/>
</dbReference>
<evidence type="ECO:0000256" key="12">
    <source>
        <dbReference type="SAM" id="Phobius"/>
    </source>
</evidence>
<reference evidence="14 17" key="1">
    <citation type="submission" date="2014-05" db="EMBL/GenBank/DDBJ databases">
        <title>Novel Listeriaceae from food processing environments.</title>
        <authorList>
            <person name="den Bakker H.C."/>
        </authorList>
    </citation>
    <scope>NUCLEOTIDE SEQUENCE [LARGE SCALE GENOMIC DNA]</scope>
    <source>
        <strain evidence="14 17">FSL A5-0281</strain>
    </source>
</reference>
<evidence type="ECO:0000313" key="18">
    <source>
        <dbReference type="Proteomes" id="UP000519573"/>
    </source>
</evidence>
<keyword evidence="5" id="KW-0735">Signal-anchor</keyword>
<proteinExistence type="inferred from homology"/>
<dbReference type="EMBL" id="JNFA01000011">
    <property type="protein sequence ID" value="KGL42978.1"/>
    <property type="molecule type" value="Genomic_DNA"/>
</dbReference>
<evidence type="ECO:0000259" key="13">
    <source>
        <dbReference type="Pfam" id="PF03816"/>
    </source>
</evidence>
<dbReference type="GeneID" id="58716912"/>
<dbReference type="EMBL" id="JAARYH010000008">
    <property type="protein sequence ID" value="MBC2167902.1"/>
    <property type="molecule type" value="Genomic_DNA"/>
</dbReference>
<dbReference type="OrthoDB" id="9782542at2"/>
<comment type="caution">
    <text evidence="14">The sequence shown here is derived from an EMBL/GenBank/DDBJ whole genome shotgun (WGS) entry which is preliminary data.</text>
</comment>
<keyword evidence="17" id="KW-1185">Reference proteome</keyword>
<dbReference type="STRING" id="1552123.EP57_05850"/>
<evidence type="ECO:0000313" key="14">
    <source>
        <dbReference type="EMBL" id="KGL42978.1"/>
    </source>
</evidence>
<dbReference type="eggNOG" id="COG1316">
    <property type="taxonomic scope" value="Bacteria"/>
</dbReference>